<organism evidence="1 2">
    <name type="scientific">Enterococcus cecorum</name>
    <dbReference type="NCBI Taxonomy" id="44008"/>
    <lineage>
        <taxon>Bacteria</taxon>
        <taxon>Bacillati</taxon>
        <taxon>Bacillota</taxon>
        <taxon>Bacilli</taxon>
        <taxon>Lactobacillales</taxon>
        <taxon>Enterococcaceae</taxon>
        <taxon>Enterococcus</taxon>
    </lineage>
</organism>
<evidence type="ECO:0000313" key="1">
    <source>
        <dbReference type="EMBL" id="MDZ5598316.1"/>
    </source>
</evidence>
<evidence type="ECO:0000313" key="2">
    <source>
        <dbReference type="Proteomes" id="UP001290582"/>
    </source>
</evidence>
<dbReference type="Proteomes" id="UP001290582">
    <property type="component" value="Unassembled WGS sequence"/>
</dbReference>
<accession>A0AAW9JJF5</accession>
<proteinExistence type="predicted"/>
<reference evidence="1" key="1">
    <citation type="submission" date="2023-12" db="EMBL/GenBank/DDBJ databases">
        <title>Molecular genomic analyses of Enterococcus cecorum from sepsis oubreaks in broilers.</title>
        <authorList>
            <person name="Rhoads D."/>
            <person name="Alrubaye A."/>
        </authorList>
    </citation>
    <scope>NUCLEOTIDE SEQUENCE</scope>
    <source>
        <strain evidence="1">1755</strain>
    </source>
</reference>
<dbReference type="Pfam" id="PF22539">
    <property type="entry name" value="DUF7004"/>
    <property type="match status" value="1"/>
</dbReference>
<dbReference type="AlphaFoldDB" id="A0AAW9JJF5"/>
<name>A0AAW9JJF5_9ENTE</name>
<dbReference type="InterPro" id="IPR054273">
    <property type="entry name" value="DUF7004"/>
</dbReference>
<comment type="caution">
    <text evidence="1">The sequence shown here is derived from an EMBL/GenBank/DDBJ whole genome shotgun (WGS) entry which is preliminary data.</text>
</comment>
<sequence length="165" mass="19564">MNEMLNIVKVFENGTVLFFDEGQFDEYCVYQLNEGEKQFAPRDKNYFDFLKTLADKYGTAYVYKDFVNIYNHTNREIDDDVLHLISEIASKRYSEEKVTVDIQFTILYMTMLAEENKKYTKLGKRIKRLGVHVLLFENKSSKEAADFLRGVPWREIDKMCCERGF</sequence>
<protein>
    <submittedName>
        <fullName evidence="1">Uncharacterized protein</fullName>
    </submittedName>
</protein>
<dbReference type="EMBL" id="JAXOGL010000014">
    <property type="protein sequence ID" value="MDZ5598316.1"/>
    <property type="molecule type" value="Genomic_DNA"/>
</dbReference>
<gene>
    <name evidence="1" type="ORF">U1294_08810</name>
</gene>